<protein>
    <submittedName>
        <fullName evidence="5">HlyD family efflux transporter periplasmic adaptor subunit</fullName>
    </submittedName>
</protein>
<name>A0A6N8KYL2_9SPHI</name>
<keyword evidence="4" id="KW-0472">Membrane</keyword>
<gene>
    <name evidence="5" type="ORF">GQF63_10910</name>
</gene>
<reference evidence="5 6" key="1">
    <citation type="submission" date="2019-12" db="EMBL/GenBank/DDBJ databases">
        <authorList>
            <person name="Dong K."/>
        </authorList>
    </citation>
    <scope>NUCLEOTIDE SEQUENCE [LARGE SCALE GENOMIC DNA]</scope>
    <source>
        <strain evidence="5 6">JCM 31225</strain>
    </source>
</reference>
<dbReference type="PANTHER" id="PTHR32347:SF23">
    <property type="entry name" value="BLL5650 PROTEIN"/>
    <property type="match status" value="1"/>
</dbReference>
<organism evidence="5 6">
    <name type="scientific">Sphingobacterium humi</name>
    <dbReference type="NCBI Taxonomy" id="1796905"/>
    <lineage>
        <taxon>Bacteria</taxon>
        <taxon>Pseudomonadati</taxon>
        <taxon>Bacteroidota</taxon>
        <taxon>Sphingobacteriia</taxon>
        <taxon>Sphingobacteriales</taxon>
        <taxon>Sphingobacteriaceae</taxon>
        <taxon>Sphingobacterium</taxon>
    </lineage>
</organism>
<dbReference type="InterPro" id="IPR050465">
    <property type="entry name" value="UPF0194_transport"/>
</dbReference>
<comment type="subcellular location">
    <subcellularLocation>
        <location evidence="1">Cell envelope</location>
    </subcellularLocation>
</comment>
<dbReference type="Gene3D" id="2.40.30.170">
    <property type="match status" value="1"/>
</dbReference>
<evidence type="ECO:0000256" key="2">
    <source>
        <dbReference type="ARBA" id="ARBA00023054"/>
    </source>
</evidence>
<evidence type="ECO:0000256" key="3">
    <source>
        <dbReference type="SAM" id="Coils"/>
    </source>
</evidence>
<dbReference type="Proteomes" id="UP000435036">
    <property type="component" value="Unassembled WGS sequence"/>
</dbReference>
<keyword evidence="6" id="KW-1185">Reference proteome</keyword>
<dbReference type="OrthoDB" id="1229255at2"/>
<feature type="transmembrane region" description="Helical" evidence="4">
    <location>
        <begin position="28"/>
        <end position="50"/>
    </location>
</feature>
<evidence type="ECO:0000313" key="5">
    <source>
        <dbReference type="EMBL" id="MVZ62535.1"/>
    </source>
</evidence>
<dbReference type="AlphaFoldDB" id="A0A6N8KYL2"/>
<dbReference type="EMBL" id="WSQA01000007">
    <property type="protein sequence ID" value="MVZ62535.1"/>
    <property type="molecule type" value="Genomic_DNA"/>
</dbReference>
<feature type="coiled-coil region" evidence="3">
    <location>
        <begin position="173"/>
        <end position="200"/>
    </location>
</feature>
<comment type="caution">
    <text evidence="5">The sequence shown here is derived from an EMBL/GenBank/DDBJ whole genome shotgun (WGS) entry which is preliminary data.</text>
</comment>
<dbReference type="GO" id="GO:0030313">
    <property type="term" value="C:cell envelope"/>
    <property type="evidence" value="ECO:0007669"/>
    <property type="project" value="UniProtKB-SubCell"/>
</dbReference>
<dbReference type="PANTHER" id="PTHR32347">
    <property type="entry name" value="EFFLUX SYSTEM COMPONENT YKNX-RELATED"/>
    <property type="match status" value="1"/>
</dbReference>
<evidence type="ECO:0000256" key="1">
    <source>
        <dbReference type="ARBA" id="ARBA00004196"/>
    </source>
</evidence>
<sequence length="345" mass="39779">MKISYNQPMESFEPVVAEPKKKARWDRWLYLSVLAVLLLSFLKYITWPWIFFSADGVLYSDQFDVKFMQDIRLLSIETKEGASVKAGDTLFFYEEYRLDNQGQTRDSLEVEMKANGNAGNLIAVQGQLIKRKLLRKEAQKRLQYWQQEFIRKQDLVYLGVLQTGELSTIERTIDDIQFQVNAYQAEMQALQGELAQLQRLAGQGHQLALSKAGIQVKPQVYVSPKSGLVDRIRIRQQDVAYKQEIITSIVDSSYTVRAYIDFADLERFKVGDEVMVMLPYGNRKLQGHITKMYTVGEDKERILFNALDQEKYGVVVEVKPLEEGAWGDLRASNMPVKIRKGRVNL</sequence>
<proteinExistence type="predicted"/>
<accession>A0A6N8KYL2</accession>
<evidence type="ECO:0000313" key="6">
    <source>
        <dbReference type="Proteomes" id="UP000435036"/>
    </source>
</evidence>
<dbReference type="RefSeq" id="WP_160369264.1">
    <property type="nucleotide sequence ID" value="NZ_WSQA01000007.1"/>
</dbReference>
<keyword evidence="4" id="KW-0812">Transmembrane</keyword>
<keyword evidence="4" id="KW-1133">Transmembrane helix</keyword>
<keyword evidence="2 3" id="KW-0175">Coiled coil</keyword>
<evidence type="ECO:0000256" key="4">
    <source>
        <dbReference type="SAM" id="Phobius"/>
    </source>
</evidence>